<feature type="transmembrane region" description="Helical" evidence="2">
    <location>
        <begin position="77"/>
        <end position="102"/>
    </location>
</feature>
<evidence type="ECO:0000313" key="3">
    <source>
        <dbReference type="EMBL" id="WOX21070.1"/>
    </source>
</evidence>
<keyword evidence="2" id="KW-1133">Transmembrane helix</keyword>
<protein>
    <submittedName>
        <fullName evidence="3">DUF5819 family protein</fullName>
    </submittedName>
</protein>
<reference evidence="3 4" key="1">
    <citation type="submission" date="2023-10" db="EMBL/GenBank/DDBJ databases">
        <title>The genome sequence of Streptomyces sp. HUAS YS2.</title>
        <authorList>
            <person name="Mo P."/>
        </authorList>
    </citation>
    <scope>NUCLEOTIDE SEQUENCE [LARGE SCALE GENOMIC DNA]</scope>
    <source>
        <strain evidence="3 4">HUAS YS2</strain>
    </source>
</reference>
<evidence type="ECO:0000313" key="4">
    <source>
        <dbReference type="Proteomes" id="UP001301731"/>
    </source>
</evidence>
<evidence type="ECO:0000256" key="1">
    <source>
        <dbReference type="SAM" id="MobiDB-lite"/>
    </source>
</evidence>
<organism evidence="3 4">
    <name type="scientific">Streptomyces solicathayae</name>
    <dbReference type="NCBI Taxonomy" id="3081768"/>
    <lineage>
        <taxon>Bacteria</taxon>
        <taxon>Bacillati</taxon>
        <taxon>Actinomycetota</taxon>
        <taxon>Actinomycetes</taxon>
        <taxon>Kitasatosporales</taxon>
        <taxon>Streptomycetaceae</taxon>
        <taxon>Streptomyces</taxon>
    </lineage>
</organism>
<gene>
    <name evidence="3" type="ORF">R2D22_06580</name>
</gene>
<feature type="compositionally biased region" description="Low complexity" evidence="1">
    <location>
        <begin position="45"/>
        <end position="57"/>
    </location>
</feature>
<proteinExistence type="predicted"/>
<feature type="region of interest" description="Disordered" evidence="1">
    <location>
        <begin position="1"/>
        <end position="67"/>
    </location>
</feature>
<keyword evidence="2" id="KW-0472">Membrane</keyword>
<sequence>MRAEAEAEPGADGGGIPTAPDADTDPGADPGAEPGTGTDRDTGTRTDAATAEDASTGDGDGDGAGDRAAAEPRVARLTVVAAAVVVLLAVLVHAGMVFFHVAPKNAVNTEHKKVIDTYLFPELAQNWGVFAPNPLLTNSRVMARAEVRTADGKRATTLWVDMTAYDLRTLRGTLVPSMTMEQFRQGWNNYNRTHDRAGRPIGKLGLLTEQYLKRLTLARLRSVVGGNSVQRIQFRELTQAIQPPEWTGRKVSDVWKSRDFAWLPVTRNDLEGTVAGR</sequence>
<dbReference type="InterPro" id="IPR043857">
    <property type="entry name" value="DUF5819"/>
</dbReference>
<name>A0ABZ0LNJ7_9ACTN</name>
<keyword evidence="2" id="KW-0812">Transmembrane</keyword>
<evidence type="ECO:0000256" key="2">
    <source>
        <dbReference type="SAM" id="Phobius"/>
    </source>
</evidence>
<dbReference type="RefSeq" id="WP_318101873.1">
    <property type="nucleotide sequence ID" value="NZ_CP137573.1"/>
</dbReference>
<dbReference type="Proteomes" id="UP001301731">
    <property type="component" value="Chromosome"/>
</dbReference>
<accession>A0ABZ0LNJ7</accession>
<feature type="compositionally biased region" description="Low complexity" evidence="1">
    <location>
        <begin position="18"/>
        <end position="37"/>
    </location>
</feature>
<dbReference type="EMBL" id="CP137573">
    <property type="protein sequence ID" value="WOX21070.1"/>
    <property type="molecule type" value="Genomic_DNA"/>
</dbReference>
<keyword evidence="4" id="KW-1185">Reference proteome</keyword>
<dbReference type="Pfam" id="PF19136">
    <property type="entry name" value="DUF5819"/>
    <property type="match status" value="1"/>
</dbReference>